<comment type="caution">
    <text evidence="1">The sequence shown here is derived from an EMBL/GenBank/DDBJ whole genome shotgun (WGS) entry which is preliminary data.</text>
</comment>
<keyword evidence="2" id="KW-1185">Reference proteome</keyword>
<proteinExistence type="predicted"/>
<dbReference type="Proteomes" id="UP001056120">
    <property type="component" value="Linkage Group LG12"/>
</dbReference>
<protein>
    <submittedName>
        <fullName evidence="1">Uncharacterized protein</fullName>
    </submittedName>
</protein>
<accession>A0ACB9HFE5</accession>
<evidence type="ECO:0000313" key="2">
    <source>
        <dbReference type="Proteomes" id="UP001056120"/>
    </source>
</evidence>
<organism evidence="1 2">
    <name type="scientific">Smallanthus sonchifolius</name>
    <dbReference type="NCBI Taxonomy" id="185202"/>
    <lineage>
        <taxon>Eukaryota</taxon>
        <taxon>Viridiplantae</taxon>
        <taxon>Streptophyta</taxon>
        <taxon>Embryophyta</taxon>
        <taxon>Tracheophyta</taxon>
        <taxon>Spermatophyta</taxon>
        <taxon>Magnoliopsida</taxon>
        <taxon>eudicotyledons</taxon>
        <taxon>Gunneridae</taxon>
        <taxon>Pentapetalae</taxon>
        <taxon>asterids</taxon>
        <taxon>campanulids</taxon>
        <taxon>Asterales</taxon>
        <taxon>Asteraceae</taxon>
        <taxon>Asteroideae</taxon>
        <taxon>Heliantheae alliance</taxon>
        <taxon>Millerieae</taxon>
        <taxon>Smallanthus</taxon>
    </lineage>
</organism>
<gene>
    <name evidence="1" type="ORF">L1987_37096</name>
</gene>
<dbReference type="EMBL" id="CM042029">
    <property type="protein sequence ID" value="KAI3794464.1"/>
    <property type="molecule type" value="Genomic_DNA"/>
</dbReference>
<reference evidence="2" key="1">
    <citation type="journal article" date="2022" name="Mol. Ecol. Resour.">
        <title>The genomes of chicory, endive, great burdock and yacon provide insights into Asteraceae palaeo-polyploidization history and plant inulin production.</title>
        <authorList>
            <person name="Fan W."/>
            <person name="Wang S."/>
            <person name="Wang H."/>
            <person name="Wang A."/>
            <person name="Jiang F."/>
            <person name="Liu H."/>
            <person name="Zhao H."/>
            <person name="Xu D."/>
            <person name="Zhang Y."/>
        </authorList>
    </citation>
    <scope>NUCLEOTIDE SEQUENCE [LARGE SCALE GENOMIC DNA]</scope>
    <source>
        <strain evidence="2">cv. Yunnan</strain>
    </source>
</reference>
<reference evidence="1 2" key="2">
    <citation type="journal article" date="2022" name="Mol. Ecol. Resour.">
        <title>The genomes of chicory, endive, great burdock and yacon provide insights into Asteraceae paleo-polyploidization history and plant inulin production.</title>
        <authorList>
            <person name="Fan W."/>
            <person name="Wang S."/>
            <person name="Wang H."/>
            <person name="Wang A."/>
            <person name="Jiang F."/>
            <person name="Liu H."/>
            <person name="Zhao H."/>
            <person name="Xu D."/>
            <person name="Zhang Y."/>
        </authorList>
    </citation>
    <scope>NUCLEOTIDE SEQUENCE [LARGE SCALE GENOMIC DNA]</scope>
    <source>
        <strain evidence="2">cv. Yunnan</strain>
        <tissue evidence="1">Leaves</tissue>
    </source>
</reference>
<name>A0ACB9HFE5_9ASTR</name>
<evidence type="ECO:0000313" key="1">
    <source>
        <dbReference type="EMBL" id="KAI3794464.1"/>
    </source>
</evidence>
<sequence length="481" mass="54109">MKISFLIFIVFSTLLISSAQSSPSVLDIDRNFLRYGTGYYILPVIRGRGGGIALTPTSINQKCPLDVVQESIEGRNGLPLGFIPVNTSKDAIIHESTDLNIMFPIVTICGQPPVWRLDVMNGQWFVSSRGTLGNPGKDTISNWFKIEKYGGNGYKLVYCPTVCNTCRPACGDIGVAKTGRRSLILSNEPLMVISDRQKFSVDRSFNSASEIKSSFEGKGMVEFMVENKSPCIQVFDQIIPLEWTDSSTSCSLNGDENQEARFLQSSCLDGEDKVVTIDSLIAELKAERVVVCGLYIELDEERKASTVSANQAMAMITKLQEQKVALQIEYIQNQRMMNEQAEYDQEVLELLNELVMKLEKDKFELQNELEMHKAKILDYEGKTKAKMRHASYVLDSKNLRAHERSVVEFETERLWILDKLKELDVTLGTLTNDLSNDHVRNASLEGEDFDYKGNKLLPGFNVKSIVEEAEASHSPWTRSMF</sequence>